<dbReference type="GO" id="GO:0006310">
    <property type="term" value="P:DNA recombination"/>
    <property type="evidence" value="ECO:0007669"/>
    <property type="project" value="UniProtKB-KW"/>
</dbReference>
<reference evidence="3 4" key="1">
    <citation type="submission" date="2009-06" db="EMBL/GenBank/DDBJ databases">
        <title>The Genome Sequence of Lactobacillus coleohominis strain 101-4-CHN.</title>
        <authorList>
            <consortium name="The Broad Institute Genome Sequencing Platform"/>
            <person name="Ward D."/>
            <person name="Young S.K."/>
            <person name="Zeng Q."/>
            <person name="Koehrsen M."/>
            <person name="Alvarado L."/>
            <person name="Berlin A."/>
            <person name="Borenstein D."/>
            <person name="Chen Z."/>
            <person name="Engels R."/>
            <person name="Freedman E."/>
            <person name="Gellesch M."/>
            <person name="Goldberg J."/>
            <person name="Griggs A."/>
            <person name="Gujja S."/>
            <person name="Heiman D."/>
            <person name="Hepburn T."/>
            <person name="Howarth C."/>
            <person name="Jen D."/>
            <person name="Larson L."/>
            <person name="Lewis B."/>
            <person name="Mehta T."/>
            <person name="Park D."/>
            <person name="Pearson M."/>
            <person name="Roberts A."/>
            <person name="Saif S."/>
            <person name="Shea T."/>
            <person name="Shenoy N."/>
            <person name="Sisk P."/>
            <person name="Stolte C."/>
            <person name="Sykes S."/>
            <person name="Walk T."/>
            <person name="White J."/>
            <person name="Yandava C."/>
            <person name="Liu Y."/>
            <person name="Xu Q."/>
            <person name="Lander E."/>
            <person name="Nusbaum C."/>
            <person name="Galagan J."/>
            <person name="Birren B."/>
        </authorList>
    </citation>
    <scope>NUCLEOTIDE SEQUENCE [LARGE SCALE GENOMIC DNA]</scope>
    <source>
        <strain evidence="3 4">101-4-CHN</strain>
    </source>
</reference>
<evidence type="ECO:0000313" key="4">
    <source>
        <dbReference type="Proteomes" id="UP000003987"/>
    </source>
</evidence>
<proteinExistence type="predicted"/>
<dbReference type="SUPFAM" id="SSF56349">
    <property type="entry name" value="DNA breaking-rejoining enzymes"/>
    <property type="match status" value="1"/>
</dbReference>
<dbReference type="InterPro" id="IPR050090">
    <property type="entry name" value="Tyrosine_recombinase_XerCD"/>
</dbReference>
<name>C7XX02_9LACO</name>
<dbReference type="Gene3D" id="1.10.443.10">
    <property type="entry name" value="Intergrase catalytic core"/>
    <property type="match status" value="1"/>
</dbReference>
<dbReference type="RefSeq" id="WP_006917157.1">
    <property type="nucleotide sequence ID" value="NZ_GG698805.1"/>
</dbReference>
<dbReference type="Pfam" id="PF00589">
    <property type="entry name" value="Phage_integrase"/>
    <property type="match status" value="1"/>
</dbReference>
<dbReference type="GO" id="GO:0003677">
    <property type="term" value="F:DNA binding"/>
    <property type="evidence" value="ECO:0007669"/>
    <property type="project" value="InterPro"/>
</dbReference>
<dbReference type="CDD" id="cd00397">
    <property type="entry name" value="DNA_BRE_C"/>
    <property type="match status" value="1"/>
</dbReference>
<feature type="domain" description="Tyr recombinase" evidence="2">
    <location>
        <begin position="179"/>
        <end position="397"/>
    </location>
</feature>
<evidence type="ECO:0000313" key="3">
    <source>
        <dbReference type="EMBL" id="EEU29822.1"/>
    </source>
</evidence>
<dbReference type="InterPro" id="IPR002104">
    <property type="entry name" value="Integrase_catalytic"/>
</dbReference>
<accession>C7XX02</accession>
<dbReference type="PROSITE" id="PS51898">
    <property type="entry name" value="TYR_RECOMBINASE"/>
    <property type="match status" value="1"/>
</dbReference>
<keyword evidence="1" id="KW-0233">DNA recombination</keyword>
<sequence>MTIRLVTNKNSKHCGQYWIRPQTSVHGKLISAPVHYAETKSKARKIEADLIDQIKTGHDFNTGSMYLPQALSEWITKQIKMERWSPASIKTWRYTEKLVHCYLGGVKVRNCYEDTIREFITTYAREHHASITTHSTASKLLQQLRTYFLTLEGDVIVKSPVPKRPIDYFFRKDKQSITKEKYAMTDQEFQAFRKAIQDDLNQISIQRWVVRMALWVEAETGMRPQEVQALKLTNLTQDEGHWVFRINDSYSELTKGLNGHLKARRKGESRLTPPITQRLYDQLQIFKQKQAEFIKEKGLQTTSDLLFLNLTDYRLARLGYPVTQRSMNDMLKELCRRIGVNNGDLPLSCYTLRTTCGTRLARLGDYSYACNRLGNSLAVYMRYYVKTFNTGYSGLMDRYLSM</sequence>
<protein>
    <submittedName>
        <fullName evidence="3">Site-specific recombinase, phage integrase family</fullName>
    </submittedName>
</protein>
<gene>
    <name evidence="3" type="ORF">HMPREF0501_01287</name>
</gene>
<dbReference type="Proteomes" id="UP000003987">
    <property type="component" value="Unassembled WGS sequence"/>
</dbReference>
<dbReference type="PANTHER" id="PTHR30349:SF64">
    <property type="entry name" value="PROPHAGE INTEGRASE INTD-RELATED"/>
    <property type="match status" value="1"/>
</dbReference>
<dbReference type="InterPro" id="IPR013762">
    <property type="entry name" value="Integrase-like_cat_sf"/>
</dbReference>
<dbReference type="AlphaFoldDB" id="C7XX02"/>
<dbReference type="STRING" id="575594.HMPREF0501_01287"/>
<evidence type="ECO:0000256" key="1">
    <source>
        <dbReference type="ARBA" id="ARBA00023172"/>
    </source>
</evidence>
<dbReference type="eggNOG" id="COG0582">
    <property type="taxonomic scope" value="Bacteria"/>
</dbReference>
<evidence type="ECO:0000259" key="2">
    <source>
        <dbReference type="PROSITE" id="PS51898"/>
    </source>
</evidence>
<dbReference type="HOGENOM" id="CLU_670477_0_0_9"/>
<organism evidence="3 4">
    <name type="scientific">Limosilactobacillus coleohominis 101-4-CHN</name>
    <dbReference type="NCBI Taxonomy" id="575594"/>
    <lineage>
        <taxon>Bacteria</taxon>
        <taxon>Bacillati</taxon>
        <taxon>Bacillota</taxon>
        <taxon>Bacilli</taxon>
        <taxon>Lactobacillales</taxon>
        <taxon>Lactobacillaceae</taxon>
        <taxon>Limosilactobacillus</taxon>
    </lineage>
</organism>
<dbReference type="GO" id="GO:0015074">
    <property type="term" value="P:DNA integration"/>
    <property type="evidence" value="ECO:0007669"/>
    <property type="project" value="InterPro"/>
</dbReference>
<dbReference type="PANTHER" id="PTHR30349">
    <property type="entry name" value="PHAGE INTEGRASE-RELATED"/>
    <property type="match status" value="1"/>
</dbReference>
<dbReference type="EMBL" id="GG698805">
    <property type="protein sequence ID" value="EEU29822.1"/>
    <property type="molecule type" value="Genomic_DNA"/>
</dbReference>
<keyword evidence="4" id="KW-1185">Reference proteome</keyword>
<dbReference type="InterPro" id="IPR011010">
    <property type="entry name" value="DNA_brk_join_enz"/>
</dbReference>